<name>A0ABQ3GDF9_9BURK</name>
<accession>A0ABQ3GDF9</accession>
<protein>
    <recommendedName>
        <fullName evidence="3">Type II toxin-antitoxin system RelE/ParE family toxin</fullName>
    </recommendedName>
</protein>
<reference evidence="2" key="1">
    <citation type="journal article" date="2019" name="Int. J. Syst. Evol. Microbiol.">
        <title>The Global Catalogue of Microorganisms (GCM) 10K type strain sequencing project: providing services to taxonomists for standard genome sequencing and annotation.</title>
        <authorList>
            <consortium name="The Broad Institute Genomics Platform"/>
            <consortium name="The Broad Institute Genome Sequencing Center for Infectious Disease"/>
            <person name="Wu L."/>
            <person name="Ma J."/>
        </authorList>
    </citation>
    <scope>NUCLEOTIDE SEQUENCE [LARGE SCALE GENOMIC DNA]</scope>
    <source>
        <strain evidence="2">KCTC 23314</strain>
    </source>
</reference>
<dbReference type="Gene3D" id="3.30.2310.20">
    <property type="entry name" value="RelE-like"/>
    <property type="match status" value="1"/>
</dbReference>
<comment type="caution">
    <text evidence="1">The sequence shown here is derived from an EMBL/GenBank/DDBJ whole genome shotgun (WGS) entry which is preliminary data.</text>
</comment>
<gene>
    <name evidence="1" type="ORF">GCM10007320_60230</name>
</gene>
<dbReference type="InterPro" id="IPR035093">
    <property type="entry name" value="RelE/ParE_toxin_dom_sf"/>
</dbReference>
<evidence type="ECO:0000313" key="1">
    <source>
        <dbReference type="EMBL" id="GHD01696.1"/>
    </source>
</evidence>
<dbReference type="EMBL" id="BMYK01000036">
    <property type="protein sequence ID" value="GHD01696.1"/>
    <property type="molecule type" value="Genomic_DNA"/>
</dbReference>
<evidence type="ECO:0008006" key="3">
    <source>
        <dbReference type="Google" id="ProtNLM"/>
    </source>
</evidence>
<organism evidence="1 2">
    <name type="scientific">Pseudorhodoferax aquiterrae</name>
    <dbReference type="NCBI Taxonomy" id="747304"/>
    <lineage>
        <taxon>Bacteria</taxon>
        <taxon>Pseudomonadati</taxon>
        <taxon>Pseudomonadota</taxon>
        <taxon>Betaproteobacteria</taxon>
        <taxon>Burkholderiales</taxon>
        <taxon>Comamonadaceae</taxon>
    </lineage>
</organism>
<keyword evidence="2" id="KW-1185">Reference proteome</keyword>
<dbReference type="RefSeq" id="WP_189690584.1">
    <property type="nucleotide sequence ID" value="NZ_BMYK01000036.1"/>
</dbReference>
<sequence length="100" mass="11646">MKRIRVLDLAVQDLEQGRDFYEAQQEGLGEYFLDSLFSDIDALLLHAGVHERRFGYYRALSKRFPFAIYYKLDGSSIQVWRVLDCRRHPGRIRAALSPPG</sequence>
<evidence type="ECO:0000313" key="2">
    <source>
        <dbReference type="Proteomes" id="UP000626210"/>
    </source>
</evidence>
<proteinExistence type="predicted"/>
<dbReference type="Proteomes" id="UP000626210">
    <property type="component" value="Unassembled WGS sequence"/>
</dbReference>